<feature type="domain" description="Cytoskeleton protein RodZ-like C-terminal" evidence="3">
    <location>
        <begin position="249"/>
        <end position="320"/>
    </location>
</feature>
<keyword evidence="2" id="KW-0812">Transmembrane</keyword>
<comment type="caution">
    <text evidence="4">The sequence shown here is derived from an EMBL/GenBank/DDBJ whole genome shotgun (WGS) entry which is preliminary data.</text>
</comment>
<evidence type="ECO:0000313" key="5">
    <source>
        <dbReference type="Proteomes" id="UP001158049"/>
    </source>
</evidence>
<dbReference type="InterPro" id="IPR050400">
    <property type="entry name" value="Bact_Cytoskel_RodZ"/>
</dbReference>
<dbReference type="RefSeq" id="WP_283444399.1">
    <property type="nucleotide sequence ID" value="NZ_FXUL01000020.1"/>
</dbReference>
<gene>
    <name evidence="4" type="ORF">SAMN06295970_12087</name>
</gene>
<evidence type="ECO:0000256" key="2">
    <source>
        <dbReference type="SAM" id="Phobius"/>
    </source>
</evidence>
<accession>A0ABY1QKN4</accession>
<dbReference type="PANTHER" id="PTHR34475:SF1">
    <property type="entry name" value="CYTOSKELETON PROTEIN RODZ"/>
    <property type="match status" value="1"/>
</dbReference>
<dbReference type="Proteomes" id="UP001158049">
    <property type="component" value="Unassembled WGS sequence"/>
</dbReference>
<dbReference type="Pfam" id="PF13413">
    <property type="entry name" value="HTH_25"/>
    <property type="match status" value="1"/>
</dbReference>
<evidence type="ECO:0000256" key="1">
    <source>
        <dbReference type="SAM" id="MobiDB-lite"/>
    </source>
</evidence>
<feature type="region of interest" description="Disordered" evidence="1">
    <location>
        <begin position="1"/>
        <end position="20"/>
    </location>
</feature>
<dbReference type="Pfam" id="PF13464">
    <property type="entry name" value="RodZ_C"/>
    <property type="match status" value="1"/>
</dbReference>
<dbReference type="EMBL" id="FXUL01000020">
    <property type="protein sequence ID" value="SMP74233.1"/>
    <property type="molecule type" value="Genomic_DNA"/>
</dbReference>
<sequence length="322" mass="33170">MTEPTDYAGQQDPAEYGQPTPGVQLAMRRQEFNWTVEQVASQLNLAPRQILAMEADDYGALPGMAVARGFIRSYAKLLKLDSAPMLAQIAKAPGSAEQAIPLRRAIPSTTFQPHRGAGRARSGGLSKLLLAAGVVIVAALAAVAYSQREQLAGYLPASLSRLLEHAPSTAPVAGEQADGRVVDTDVAPPLHRSESAQQAPVAAPAPPGMTPELSVPPTVASGAGAVGATGAAAAAGTSAAAAQSANTLVLTMRQDSWVEVKRADNTTVTSRVLRAGSTETFEITGPLTVTVGNARGVDATVRGKPLDVAGTTRNNVARISVK</sequence>
<protein>
    <submittedName>
        <fullName evidence="4">Cytoskeleton protein RodZ</fullName>
    </submittedName>
</protein>
<dbReference type="InterPro" id="IPR010982">
    <property type="entry name" value="Lambda_DNA-bd_dom_sf"/>
</dbReference>
<feature type="transmembrane region" description="Helical" evidence="2">
    <location>
        <begin position="128"/>
        <end position="146"/>
    </location>
</feature>
<name>A0ABY1QKN4_9BURK</name>
<feature type="region of interest" description="Disordered" evidence="1">
    <location>
        <begin position="191"/>
        <end position="216"/>
    </location>
</feature>
<evidence type="ECO:0000259" key="3">
    <source>
        <dbReference type="Pfam" id="PF13464"/>
    </source>
</evidence>
<keyword evidence="2" id="KW-1133">Transmembrane helix</keyword>
<keyword evidence="2" id="KW-0472">Membrane</keyword>
<reference evidence="4 5" key="1">
    <citation type="submission" date="2017-05" db="EMBL/GenBank/DDBJ databases">
        <authorList>
            <person name="Varghese N."/>
            <person name="Submissions S."/>
        </authorList>
    </citation>
    <scope>NUCLEOTIDE SEQUENCE [LARGE SCALE GENOMIC DNA]</scope>
    <source>
        <strain evidence="4 5">DSM 26001</strain>
    </source>
</reference>
<dbReference type="InterPro" id="IPR025194">
    <property type="entry name" value="RodZ-like_C"/>
</dbReference>
<organism evidence="4 5">
    <name type="scientific">Noviherbaspirillum suwonense</name>
    <dbReference type="NCBI Taxonomy" id="1224511"/>
    <lineage>
        <taxon>Bacteria</taxon>
        <taxon>Pseudomonadati</taxon>
        <taxon>Pseudomonadota</taxon>
        <taxon>Betaproteobacteria</taxon>
        <taxon>Burkholderiales</taxon>
        <taxon>Oxalobacteraceae</taxon>
        <taxon>Noviherbaspirillum</taxon>
    </lineage>
</organism>
<dbReference type="PANTHER" id="PTHR34475">
    <property type="match status" value="1"/>
</dbReference>
<dbReference type="Gene3D" id="1.10.260.40">
    <property type="entry name" value="lambda repressor-like DNA-binding domains"/>
    <property type="match status" value="1"/>
</dbReference>
<evidence type="ECO:0000313" key="4">
    <source>
        <dbReference type="EMBL" id="SMP74233.1"/>
    </source>
</evidence>
<keyword evidence="5" id="KW-1185">Reference proteome</keyword>
<proteinExistence type="predicted"/>